<dbReference type="GO" id="GO:0016787">
    <property type="term" value="F:hydrolase activity"/>
    <property type="evidence" value="ECO:0007669"/>
    <property type="project" value="UniProtKB-KW"/>
</dbReference>
<dbReference type="EMBL" id="GGEC01043384">
    <property type="protein sequence ID" value="MBX23868.1"/>
    <property type="molecule type" value="Transcribed_RNA"/>
</dbReference>
<organism evidence="1">
    <name type="scientific">Rhizophora mucronata</name>
    <name type="common">Asiatic mangrove</name>
    <dbReference type="NCBI Taxonomy" id="61149"/>
    <lineage>
        <taxon>Eukaryota</taxon>
        <taxon>Viridiplantae</taxon>
        <taxon>Streptophyta</taxon>
        <taxon>Embryophyta</taxon>
        <taxon>Tracheophyta</taxon>
        <taxon>Spermatophyta</taxon>
        <taxon>Magnoliopsida</taxon>
        <taxon>eudicotyledons</taxon>
        <taxon>Gunneridae</taxon>
        <taxon>Pentapetalae</taxon>
        <taxon>rosids</taxon>
        <taxon>fabids</taxon>
        <taxon>Malpighiales</taxon>
        <taxon>Rhizophoraceae</taxon>
        <taxon>Rhizophora</taxon>
    </lineage>
</organism>
<name>A0A2P2M0Z6_RHIMU</name>
<protein>
    <submittedName>
        <fullName evidence="1">Xyloglucan endotransglucosylase/hydrolase</fullName>
    </submittedName>
</protein>
<reference evidence="1" key="1">
    <citation type="submission" date="2018-02" db="EMBL/GenBank/DDBJ databases">
        <title>Rhizophora mucronata_Transcriptome.</title>
        <authorList>
            <person name="Meera S.P."/>
            <person name="Sreeshan A."/>
            <person name="Augustine A."/>
        </authorList>
    </citation>
    <scope>NUCLEOTIDE SEQUENCE</scope>
    <source>
        <tissue evidence="1">Leaf</tissue>
    </source>
</reference>
<keyword evidence="1" id="KW-0378">Hydrolase</keyword>
<evidence type="ECO:0000313" key="1">
    <source>
        <dbReference type="EMBL" id="MBX23868.1"/>
    </source>
</evidence>
<dbReference type="AlphaFoldDB" id="A0A2P2M0Z6"/>
<sequence length="76" mass="9063">MFDPIQVQGHHQCPKAWNADHPNRSKCFWRNWHQLKLEQMLSRRETIIQTESRKPAISIPVQIIAVICQTLELEMR</sequence>
<proteinExistence type="predicted"/>
<accession>A0A2P2M0Z6</accession>